<dbReference type="AlphaFoldDB" id="A0A7S9DZI4"/>
<dbReference type="KEGG" id="smaa:IT774_04975"/>
<dbReference type="Proteomes" id="UP000595095">
    <property type="component" value="Chromosome"/>
</dbReference>
<dbReference type="EMBL" id="CP064795">
    <property type="protein sequence ID" value="QPG06528.1"/>
    <property type="molecule type" value="Genomic_DNA"/>
</dbReference>
<keyword evidence="2" id="KW-1185">Reference proteome</keyword>
<proteinExistence type="predicted"/>
<name>A0A7S9DZI4_9ALTE</name>
<dbReference type="RefSeq" id="WP_195811604.1">
    <property type="nucleotide sequence ID" value="NZ_CP064795.1"/>
</dbReference>
<dbReference type="Pfam" id="PF05869">
    <property type="entry name" value="Dam"/>
    <property type="match status" value="1"/>
</dbReference>
<accession>A0A7S9DZI4</accession>
<organism evidence="1 2">
    <name type="scientific">Salinimonas marina</name>
    <dbReference type="NCBI Taxonomy" id="2785918"/>
    <lineage>
        <taxon>Bacteria</taxon>
        <taxon>Pseudomonadati</taxon>
        <taxon>Pseudomonadota</taxon>
        <taxon>Gammaproteobacteria</taxon>
        <taxon>Alteromonadales</taxon>
        <taxon>Alteromonadaceae</taxon>
        <taxon>Alteromonas/Salinimonas group</taxon>
        <taxon>Salinimonas</taxon>
    </lineage>
</organism>
<gene>
    <name evidence="1" type="ORF">IT774_04975</name>
</gene>
<reference evidence="1 2" key="1">
    <citation type="submission" date="2020-11" db="EMBL/GenBank/DDBJ databases">
        <title>Complete genome sequence for Salinimonas sp. strain G2-b.</title>
        <authorList>
            <person name="Park S.-J."/>
        </authorList>
    </citation>
    <scope>NUCLEOTIDE SEQUENCE [LARGE SCALE GENOMIC DNA]</scope>
    <source>
        <strain evidence="1 2">G2-b</strain>
    </source>
</reference>
<evidence type="ECO:0008006" key="3">
    <source>
        <dbReference type="Google" id="ProtNLM"/>
    </source>
</evidence>
<dbReference type="GO" id="GO:0003677">
    <property type="term" value="F:DNA binding"/>
    <property type="evidence" value="ECO:0007669"/>
    <property type="project" value="InterPro"/>
</dbReference>
<sequence length="205" mass="22832">MKTVSPFKTNTPDGIRNLWRTPDYAFVPLDGEFDFGVDVAASVKNAKVPAFITQEENALTVNWASRCLPFAGRAAWCNPPYDDIGPWLVKAEYEAKANALVTVLLVPHTPDSGWWPTRASEIRVVTGVNRDGKRNISGRIQFLREDTGKPAGNQNKGSCYIIYGPGTLGNMTTKYVPITWLYEETTRINEERKQLELLQGIPNAS</sequence>
<evidence type="ECO:0000313" key="2">
    <source>
        <dbReference type="Proteomes" id="UP000595095"/>
    </source>
</evidence>
<protein>
    <recommendedName>
        <fullName evidence="3">Phage N-6-adenine-methyltransferase</fullName>
    </recommendedName>
</protein>
<dbReference type="InterPro" id="IPR008593">
    <property type="entry name" value="Dam_MeTrfase"/>
</dbReference>
<evidence type="ECO:0000313" key="1">
    <source>
        <dbReference type="EMBL" id="QPG06528.1"/>
    </source>
</evidence>
<dbReference type="GO" id="GO:0009307">
    <property type="term" value="P:DNA restriction-modification system"/>
    <property type="evidence" value="ECO:0007669"/>
    <property type="project" value="InterPro"/>
</dbReference>
<dbReference type="GO" id="GO:0009007">
    <property type="term" value="F:site-specific DNA-methyltransferase (adenine-specific) activity"/>
    <property type="evidence" value="ECO:0007669"/>
    <property type="project" value="InterPro"/>
</dbReference>